<sequence>MTRFTVNNQPVEYKLDPQTPLLWALRDASNLTGTKYGCGTGDCGACTVDIDGAAVRSCQVTIAAVEGTFVTTIEGLAQENNHPVQQALIAENIVQCGYCIPGVVMAAAALLRKNRNPSDEDIAGAITNLCRCGIYPRLSEAISRAARVARGEEEIVLDRAQPAAAATEDSALGNE</sequence>
<evidence type="ECO:0000256" key="5">
    <source>
        <dbReference type="ARBA" id="ARBA00023014"/>
    </source>
</evidence>
<proteinExistence type="predicted"/>
<keyword evidence="4" id="KW-0408">Iron</keyword>
<dbReference type="Gene3D" id="3.10.20.30">
    <property type="match status" value="1"/>
</dbReference>
<dbReference type="Pfam" id="PF00111">
    <property type="entry name" value="Fer2"/>
    <property type="match status" value="1"/>
</dbReference>
<keyword evidence="2" id="KW-0479">Metal-binding</keyword>
<dbReference type="PROSITE" id="PS51085">
    <property type="entry name" value="2FE2S_FER_2"/>
    <property type="match status" value="1"/>
</dbReference>
<dbReference type="CDD" id="cd00207">
    <property type="entry name" value="fer2"/>
    <property type="match status" value="1"/>
</dbReference>
<comment type="caution">
    <text evidence="7">The sequence shown here is derived from an EMBL/GenBank/DDBJ whole genome shotgun (WGS) entry which is preliminary data.</text>
</comment>
<evidence type="ECO:0000256" key="2">
    <source>
        <dbReference type="ARBA" id="ARBA00022723"/>
    </source>
</evidence>
<feature type="domain" description="2Fe-2S ferredoxin-type" evidence="6">
    <location>
        <begin position="1"/>
        <end position="76"/>
    </location>
</feature>
<dbReference type="SUPFAM" id="SSF47741">
    <property type="entry name" value="CO dehydrogenase ISP C-domain like"/>
    <property type="match status" value="1"/>
</dbReference>
<evidence type="ECO:0000259" key="6">
    <source>
        <dbReference type="PROSITE" id="PS51085"/>
    </source>
</evidence>
<dbReference type="InterPro" id="IPR001041">
    <property type="entry name" value="2Fe-2S_ferredoxin-type"/>
</dbReference>
<name>A0ABW8YUC1_9SPHN</name>
<protein>
    <submittedName>
        <fullName evidence="7">(2Fe-2S)-binding protein</fullName>
    </submittedName>
</protein>
<dbReference type="Pfam" id="PF01799">
    <property type="entry name" value="Fer2_2"/>
    <property type="match status" value="1"/>
</dbReference>
<dbReference type="PANTHER" id="PTHR44379">
    <property type="entry name" value="OXIDOREDUCTASE WITH IRON-SULFUR SUBUNIT"/>
    <property type="match status" value="1"/>
</dbReference>
<dbReference type="EMBL" id="JBELQC010000003">
    <property type="protein sequence ID" value="MFL9842775.1"/>
    <property type="molecule type" value="Genomic_DNA"/>
</dbReference>
<evidence type="ECO:0000313" key="7">
    <source>
        <dbReference type="EMBL" id="MFL9842775.1"/>
    </source>
</evidence>
<dbReference type="RefSeq" id="WP_408080725.1">
    <property type="nucleotide sequence ID" value="NZ_JBELQC010000003.1"/>
</dbReference>
<dbReference type="PANTHER" id="PTHR44379:SF2">
    <property type="entry name" value="BLR6218 PROTEIN"/>
    <property type="match status" value="1"/>
</dbReference>
<evidence type="ECO:0000256" key="4">
    <source>
        <dbReference type="ARBA" id="ARBA00023004"/>
    </source>
</evidence>
<dbReference type="InterPro" id="IPR012675">
    <property type="entry name" value="Beta-grasp_dom_sf"/>
</dbReference>
<keyword evidence="3" id="KW-0560">Oxidoreductase</keyword>
<gene>
    <name evidence="7" type="ORF">ABS767_17525</name>
</gene>
<dbReference type="PROSITE" id="PS00197">
    <property type="entry name" value="2FE2S_FER_1"/>
    <property type="match status" value="1"/>
</dbReference>
<dbReference type="InterPro" id="IPR006058">
    <property type="entry name" value="2Fe2S_fd_BS"/>
</dbReference>
<dbReference type="InterPro" id="IPR036884">
    <property type="entry name" value="2Fe-2S-bd_dom_sf"/>
</dbReference>
<evidence type="ECO:0000256" key="3">
    <source>
        <dbReference type="ARBA" id="ARBA00023002"/>
    </source>
</evidence>
<evidence type="ECO:0000313" key="8">
    <source>
        <dbReference type="Proteomes" id="UP001629244"/>
    </source>
</evidence>
<keyword evidence="5" id="KW-0411">Iron-sulfur</keyword>
<dbReference type="InterPro" id="IPR036010">
    <property type="entry name" value="2Fe-2S_ferredoxin-like_sf"/>
</dbReference>
<organism evidence="7 8">
    <name type="scientific">Sphingomonas plantiphila</name>
    <dbReference type="NCBI Taxonomy" id="3163295"/>
    <lineage>
        <taxon>Bacteria</taxon>
        <taxon>Pseudomonadati</taxon>
        <taxon>Pseudomonadota</taxon>
        <taxon>Alphaproteobacteria</taxon>
        <taxon>Sphingomonadales</taxon>
        <taxon>Sphingomonadaceae</taxon>
        <taxon>Sphingomonas</taxon>
    </lineage>
</organism>
<accession>A0ABW8YUC1</accession>
<keyword evidence="1" id="KW-0001">2Fe-2S</keyword>
<dbReference type="InterPro" id="IPR002888">
    <property type="entry name" value="2Fe-2S-bd"/>
</dbReference>
<evidence type="ECO:0000256" key="1">
    <source>
        <dbReference type="ARBA" id="ARBA00022714"/>
    </source>
</evidence>
<dbReference type="Proteomes" id="UP001629244">
    <property type="component" value="Unassembled WGS sequence"/>
</dbReference>
<dbReference type="Gene3D" id="1.10.150.120">
    <property type="entry name" value="[2Fe-2S]-binding domain"/>
    <property type="match status" value="1"/>
</dbReference>
<dbReference type="SUPFAM" id="SSF54292">
    <property type="entry name" value="2Fe-2S ferredoxin-like"/>
    <property type="match status" value="1"/>
</dbReference>
<reference evidence="7 8" key="1">
    <citation type="submission" date="2024-06" db="EMBL/GenBank/DDBJ databases">
        <authorList>
            <person name="Kaempfer P."/>
            <person name="Viver T."/>
        </authorList>
    </citation>
    <scope>NUCLEOTIDE SEQUENCE [LARGE SCALE GENOMIC DNA]</scope>
    <source>
        <strain evidence="7 8">ST-64</strain>
    </source>
</reference>
<dbReference type="InterPro" id="IPR051452">
    <property type="entry name" value="Diverse_Oxidoreductases"/>
</dbReference>
<keyword evidence="8" id="KW-1185">Reference proteome</keyword>